<name>A0ABZ2FXP9_9SPHN</name>
<dbReference type="Pfam" id="PF17963">
    <property type="entry name" value="Big_9"/>
    <property type="match status" value="1"/>
</dbReference>
<organism evidence="1 2">
    <name type="scientific">Sphingomonas kaistensis</name>
    <dbReference type="NCBI Taxonomy" id="298708"/>
    <lineage>
        <taxon>Bacteria</taxon>
        <taxon>Pseudomonadati</taxon>
        <taxon>Pseudomonadota</taxon>
        <taxon>Alphaproteobacteria</taxon>
        <taxon>Sphingomonadales</taxon>
        <taxon>Sphingomonadaceae</taxon>
        <taxon>Sphingomonas</taxon>
    </lineage>
</organism>
<sequence>MRFIDFAIAGAKTTVLVHLEEQTDGSILVKLKQEGVQSDLRGLFFDINDPALIGKLSVSGAAVTGFEARNEGVIDLGQGANLQGNPLGMFDVGVRFGTPGAKEMVTATSFVLKSSVGGLTLDDLALADVGIRTTSEGTKLVGVMPAAPDAIDDKLTAVEDTPVVLHVLANDTDADGTTGFRITRVGDPAHGTATISADGKSIIYVADPNYSGPDSFTYDMIDGKGGGDSATATMTVEAVADTPTLTVTTAPGANVNQIVITVTAAVTDTDGSEYLDRFTFSGLPAGASIAGESDLVYNPDSTTPTMSKSFTVDLAANSDFDFNLGVTAWSKELSNGSEASTTSNTKIVIDAASNEFDLTFLATDQSIWGTGDALGIRDERFLGFDWDPKEKSSGGFVYGAIDVALKAGFQTTLDLSAGSIDASVPYDVTVNTTYNHVTDVLLISSSAALTRGGVSFTTTGPGGNFALDFIFNYYFKASAGLDFEVEKYGLFSVEDRANYTFNILDLDAADLQFSYDFPYGISASLAWPTINTTSGLGSFSSSGASNNFFTLGLDVDDLLTKILNLPASPFGVSIDVLVAKGSADLIDVDLSAGMNLLQEFLLSVTSLTGTLVFENGAKQAWKWGDTTITGASTYDSDNDGVIEFVLDLDPQASLSNKLGLGFNFGYDIDLLKASGSYDVLIDSGEWSIGPVLSFGDTIPLGSVDIYSSTFALDLVGQSINFNANSTLLG</sequence>
<keyword evidence="2" id="KW-1185">Reference proteome</keyword>
<dbReference type="EMBL" id="CP145607">
    <property type="protein sequence ID" value="WWM69611.1"/>
    <property type="molecule type" value="Genomic_DNA"/>
</dbReference>
<evidence type="ECO:0000313" key="2">
    <source>
        <dbReference type="Proteomes" id="UP001382935"/>
    </source>
</evidence>
<proteinExistence type="predicted"/>
<protein>
    <submittedName>
        <fullName evidence="1">Cadherin-like domain-containing protein</fullName>
    </submittedName>
</protein>
<dbReference type="Proteomes" id="UP001382935">
    <property type="component" value="Chromosome"/>
</dbReference>
<evidence type="ECO:0000313" key="1">
    <source>
        <dbReference type="EMBL" id="WWM69611.1"/>
    </source>
</evidence>
<gene>
    <name evidence="1" type="ORF">V6R86_02600</name>
</gene>
<dbReference type="Gene3D" id="2.60.40.3440">
    <property type="match status" value="1"/>
</dbReference>
<reference evidence="1 2" key="1">
    <citation type="submission" date="2024-02" db="EMBL/GenBank/DDBJ databases">
        <title>Full genome sequence of Sphingomonas kaistensis.</title>
        <authorList>
            <person name="Poletto B.L."/>
            <person name="Silva G."/>
            <person name="Galante D."/>
            <person name="Campos K.R."/>
            <person name="Santos M.B.N."/>
            <person name="Sacchi C.T."/>
        </authorList>
    </citation>
    <scope>NUCLEOTIDE SEQUENCE [LARGE SCALE GENOMIC DNA]</scope>
    <source>
        <strain evidence="1 2">MA4R</strain>
    </source>
</reference>
<dbReference type="RefSeq" id="WP_338501825.1">
    <property type="nucleotide sequence ID" value="NZ_CP145607.1"/>
</dbReference>
<accession>A0ABZ2FXP9</accession>